<dbReference type="EMBL" id="LR797432">
    <property type="protein sequence ID" value="CAB4215943.1"/>
    <property type="molecule type" value="Genomic_DNA"/>
</dbReference>
<evidence type="ECO:0000256" key="1">
    <source>
        <dbReference type="ARBA" id="ARBA00022950"/>
    </source>
</evidence>
<sequence>MGLIDRLLGRTAVRSFNPYPDEGGWGHIGSLMFPFTGLQTTYNAKQEDIGGDFNGLVTGAYRRNGVVYAVELARLMLFAQARFQYQQLRNGRPGDLFGDASLSLLEHPWPGATTGDLLTRMLQDNDFAGDAFVLRRPNALRRVRPDWVTLVLGSYTDPDVNGADIDADVLGMIYHPGGYNSGRAVQTFLADEFAHFCLVPDPVGFHRGIPWVSTIAPNVQSHSAATAHKLQFFNNGATVNLVVNNVPGATPQQFKDWVKEFREGHQGVAQAYKTLFLSGATTATPVGSNFEEMAFREIQGMDEVAICIAGGVPASIVGISEGLQGSSLNSGNYASNFRRFADLMARPAWQNAAGSLETIIPPPGGSRLWYDDRDIPALKDDIKDAAEVRVKDATALRSLTDAGWEPDAALDAITSGDLNRLKGKHTGLYSVQLQAPGTTNPEPAHPELPMLPKPMPPARSIEDERHDSIMLLMETALARSPTVNVTTPDVHVAPAAINFTIEQGAITAPDVTVNVPERSVAPAQVVVAEGAIRLAPAPETRTVIDRDPDTGRIVGTHEVPA</sequence>
<keyword evidence="1" id="KW-0118">Viral capsid assembly</keyword>
<dbReference type="EMBL" id="LR796973">
    <property type="protein sequence ID" value="CAB4179001.1"/>
    <property type="molecule type" value="Genomic_DNA"/>
</dbReference>
<organism evidence="7">
    <name type="scientific">uncultured Caudovirales phage</name>
    <dbReference type="NCBI Taxonomy" id="2100421"/>
    <lineage>
        <taxon>Viruses</taxon>
        <taxon>Duplodnaviria</taxon>
        <taxon>Heunggongvirae</taxon>
        <taxon>Uroviricota</taxon>
        <taxon>Caudoviricetes</taxon>
        <taxon>Peduoviridae</taxon>
        <taxon>Maltschvirus</taxon>
        <taxon>Maltschvirus maltsch</taxon>
    </lineage>
</organism>
<evidence type="ECO:0000313" key="8">
    <source>
        <dbReference type="EMBL" id="CAB4215943.1"/>
    </source>
</evidence>
<protein>
    <submittedName>
        <fullName evidence="7">Bacteriophage/Gene transfer agent portal protein</fullName>
    </submittedName>
</protein>
<dbReference type="EMBL" id="LR797134">
    <property type="protein sequence ID" value="CAB4189456.1"/>
    <property type="molecule type" value="Genomic_DNA"/>
</dbReference>
<keyword evidence="2" id="KW-1171">Viral genome ejection through host cell envelope</keyword>
<evidence type="ECO:0000313" key="7">
    <source>
        <dbReference type="EMBL" id="CAB4192129.1"/>
    </source>
</evidence>
<dbReference type="InterPro" id="IPR006944">
    <property type="entry name" value="Phage/GTA_portal"/>
</dbReference>
<keyword evidence="1" id="KW-1188">Viral release from host cell</keyword>
<evidence type="ECO:0000313" key="5">
    <source>
        <dbReference type="EMBL" id="CAB4179001.1"/>
    </source>
</evidence>
<dbReference type="EMBL" id="LR796913">
    <property type="protein sequence ID" value="CAB4174292.1"/>
    <property type="molecule type" value="Genomic_DNA"/>
</dbReference>
<name>A0A6J5R5A8_9CAUD</name>
<evidence type="ECO:0000313" key="6">
    <source>
        <dbReference type="EMBL" id="CAB4189456.1"/>
    </source>
</evidence>
<keyword evidence="3" id="KW-0231">Viral genome packaging</keyword>
<evidence type="ECO:0000313" key="4">
    <source>
        <dbReference type="EMBL" id="CAB4174292.1"/>
    </source>
</evidence>
<proteinExistence type="predicted"/>
<accession>A0A6J5R5A8</accession>
<keyword evidence="2" id="KW-1160">Virus entry into host cell</keyword>
<gene>
    <name evidence="5" type="ORF">UFOVP1028_26</name>
    <name evidence="6" type="ORF">UFOVP1187_39</name>
    <name evidence="7" type="ORF">UFOVP1235_10</name>
    <name evidence="8" type="ORF">UFOVP1488_39</name>
    <name evidence="4" type="ORF">UFOVP960_37</name>
</gene>
<evidence type="ECO:0000256" key="2">
    <source>
        <dbReference type="ARBA" id="ARBA00023009"/>
    </source>
</evidence>
<dbReference type="Pfam" id="PF04860">
    <property type="entry name" value="Phage_portal"/>
    <property type="match status" value="1"/>
</dbReference>
<evidence type="ECO:0000256" key="3">
    <source>
        <dbReference type="ARBA" id="ARBA00023219"/>
    </source>
</evidence>
<keyword evidence="2" id="KW-1162">Viral penetration into host cytoplasm</keyword>
<reference evidence="7" key="1">
    <citation type="submission" date="2020-05" db="EMBL/GenBank/DDBJ databases">
        <authorList>
            <person name="Chiriac C."/>
            <person name="Salcher M."/>
            <person name="Ghai R."/>
            <person name="Kavagutti S V."/>
        </authorList>
    </citation>
    <scope>NUCLEOTIDE SEQUENCE</scope>
</reference>
<dbReference type="EMBL" id="LR797191">
    <property type="protein sequence ID" value="CAB4192129.1"/>
    <property type="molecule type" value="Genomic_DNA"/>
</dbReference>